<dbReference type="PATRIC" id="fig|1217650.3.peg.4647"/>
<dbReference type="InterPro" id="IPR029058">
    <property type="entry name" value="AB_hydrolase_fold"/>
</dbReference>
<dbReference type="InterPro" id="IPR000073">
    <property type="entry name" value="AB_hydrolase_1"/>
</dbReference>
<dbReference type="GO" id="GO:0047372">
    <property type="term" value="F:monoacylglycerol lipase activity"/>
    <property type="evidence" value="ECO:0007669"/>
    <property type="project" value="TreeGrafter"/>
</dbReference>
<dbReference type="PANTHER" id="PTHR43798">
    <property type="entry name" value="MONOACYLGLYCEROL LIPASE"/>
    <property type="match status" value="1"/>
</dbReference>
<dbReference type="EMBL" id="APQG01000052">
    <property type="protein sequence ID" value="ENV89781.1"/>
    <property type="molecule type" value="Genomic_DNA"/>
</dbReference>
<evidence type="ECO:0000313" key="3">
    <source>
        <dbReference type="Proteomes" id="UP000013251"/>
    </source>
</evidence>
<evidence type="ECO:0000259" key="1">
    <source>
        <dbReference type="Pfam" id="PF00561"/>
    </source>
</evidence>
<dbReference type="Pfam" id="PF00561">
    <property type="entry name" value="Abhydrolase_1"/>
    <property type="match status" value="1"/>
</dbReference>
<dbReference type="SUPFAM" id="SSF53474">
    <property type="entry name" value="alpha/beta-Hydrolases"/>
    <property type="match status" value="1"/>
</dbReference>
<feature type="domain" description="AB hydrolase-1" evidence="1">
    <location>
        <begin position="20"/>
        <end position="246"/>
    </location>
</feature>
<dbReference type="OrthoDB" id="334507at2"/>
<dbReference type="RefSeq" id="WP_005035668.1">
    <property type="nucleotide sequence ID" value="NZ_KB849756.1"/>
</dbReference>
<dbReference type="HOGENOM" id="CLU_020336_50_3_6"/>
<gene>
    <name evidence="2" type="ORF">F938_04722</name>
</gene>
<organism evidence="2 3">
    <name type="scientific">Acinetobacter bereziniae LMG 1003 = CIP 70.12</name>
    <dbReference type="NCBI Taxonomy" id="981324"/>
    <lineage>
        <taxon>Bacteria</taxon>
        <taxon>Pseudomonadati</taxon>
        <taxon>Pseudomonadota</taxon>
        <taxon>Gammaproteobacteria</taxon>
        <taxon>Moraxellales</taxon>
        <taxon>Moraxellaceae</taxon>
        <taxon>Acinetobacter</taxon>
    </lineage>
</organism>
<dbReference type="Gene3D" id="3.40.50.1820">
    <property type="entry name" value="alpha/beta hydrolase"/>
    <property type="match status" value="1"/>
</dbReference>
<dbReference type="GO" id="GO:0046464">
    <property type="term" value="P:acylglycerol catabolic process"/>
    <property type="evidence" value="ECO:0007669"/>
    <property type="project" value="TreeGrafter"/>
</dbReference>
<name>N9CVZ5_ACIBZ</name>
<proteinExistence type="predicted"/>
<protein>
    <recommendedName>
        <fullName evidence="1">AB hydrolase-1 domain-containing protein</fullName>
    </recommendedName>
</protein>
<dbReference type="PRINTS" id="PR00111">
    <property type="entry name" value="ABHYDROLASE"/>
</dbReference>
<comment type="caution">
    <text evidence="2">The sequence shown here is derived from an EMBL/GenBank/DDBJ whole genome shotgun (WGS) entry which is preliminary data.</text>
</comment>
<dbReference type="GO" id="GO:0016020">
    <property type="term" value="C:membrane"/>
    <property type="evidence" value="ECO:0007669"/>
    <property type="project" value="TreeGrafter"/>
</dbReference>
<evidence type="ECO:0000313" key="2">
    <source>
        <dbReference type="EMBL" id="ENV89781.1"/>
    </source>
</evidence>
<accession>N9CVZ5</accession>
<dbReference type="InterPro" id="IPR000639">
    <property type="entry name" value="Epox_hydrolase-like"/>
</dbReference>
<sequence>MSSVNINNLWVEDSGIGEEVVLLIHGLGGSSNFWSPILSVFSGYRTIRPDLAGAARSTKCVEKLSIRSHVSSLITILDELGINKIHVVAHSMGTIIAQHLAVSHPDRVLSLALFGPLTAPTDTAREATRNRANQARTGNIAMQEIADAICQAATSAETKKDRPVALALIRESIMRQSAEGYALNCEALAEAQAADIKKLIIPVLLVTGDEDRVGTPEGILAMSEQLTDHYQFILKGCGHWTTYEKPFECIRILADFYKI</sequence>
<dbReference type="InterPro" id="IPR050266">
    <property type="entry name" value="AB_hydrolase_sf"/>
</dbReference>
<dbReference type="AlphaFoldDB" id="N9CVZ5"/>
<reference evidence="2 3" key="1">
    <citation type="submission" date="2013-02" db="EMBL/GenBank/DDBJ databases">
        <title>The Genome Sequence of Acinetobacter bereziniae CIP 70.12.</title>
        <authorList>
            <consortium name="The Broad Institute Genome Sequencing Platform"/>
            <consortium name="The Broad Institute Genome Sequencing Center for Infectious Disease"/>
            <person name="Cerqueira G."/>
            <person name="Feldgarden M."/>
            <person name="Courvalin P."/>
            <person name="Perichon B."/>
            <person name="Grillot-Courvalin C."/>
            <person name="Clermont D."/>
            <person name="Rocha E."/>
            <person name="Yoon E.-J."/>
            <person name="Nemec A."/>
            <person name="Walker B."/>
            <person name="Young S.K."/>
            <person name="Zeng Q."/>
            <person name="Gargeya S."/>
            <person name="Fitzgerald M."/>
            <person name="Haas B."/>
            <person name="Abouelleil A."/>
            <person name="Alvarado L."/>
            <person name="Arachchi H.M."/>
            <person name="Berlin A.M."/>
            <person name="Chapman S.B."/>
            <person name="Dewar J."/>
            <person name="Goldberg J."/>
            <person name="Griggs A."/>
            <person name="Gujja S."/>
            <person name="Hansen M."/>
            <person name="Howarth C."/>
            <person name="Imamovic A."/>
            <person name="Larimer J."/>
            <person name="McCowan C."/>
            <person name="Murphy C."/>
            <person name="Neiman D."/>
            <person name="Pearson M."/>
            <person name="Priest M."/>
            <person name="Roberts A."/>
            <person name="Saif S."/>
            <person name="Shea T."/>
            <person name="Sisk P."/>
            <person name="Sykes S."/>
            <person name="Wortman J."/>
            <person name="Nusbaum C."/>
            <person name="Birren B."/>
        </authorList>
    </citation>
    <scope>NUCLEOTIDE SEQUENCE [LARGE SCALE GENOMIC DNA]</scope>
    <source>
        <strain evidence="2 3">CIP 70.12</strain>
    </source>
</reference>
<dbReference type="PANTHER" id="PTHR43798:SF5">
    <property type="entry name" value="MONOACYLGLYCEROL LIPASE ABHD6"/>
    <property type="match status" value="1"/>
</dbReference>
<keyword evidence="3" id="KW-1185">Reference proteome</keyword>
<dbReference type="Proteomes" id="UP000013251">
    <property type="component" value="Unassembled WGS sequence"/>
</dbReference>
<dbReference type="GeneID" id="69464204"/>
<dbReference type="PRINTS" id="PR00412">
    <property type="entry name" value="EPOXHYDRLASE"/>
</dbReference>